<evidence type="ECO:0000313" key="2">
    <source>
        <dbReference type="EMBL" id="KIK59290.1"/>
    </source>
</evidence>
<name>A0A0D0B745_9AGAR</name>
<protein>
    <submittedName>
        <fullName evidence="2">Uncharacterized protein</fullName>
    </submittedName>
</protein>
<feature type="non-terminal residue" evidence="2">
    <location>
        <position position="1"/>
    </location>
</feature>
<dbReference type="EMBL" id="KN834780">
    <property type="protein sequence ID" value="KIK59290.1"/>
    <property type="molecule type" value="Genomic_DNA"/>
</dbReference>
<organism evidence="2 3">
    <name type="scientific">Collybiopsis luxurians FD-317 M1</name>
    <dbReference type="NCBI Taxonomy" id="944289"/>
    <lineage>
        <taxon>Eukaryota</taxon>
        <taxon>Fungi</taxon>
        <taxon>Dikarya</taxon>
        <taxon>Basidiomycota</taxon>
        <taxon>Agaricomycotina</taxon>
        <taxon>Agaricomycetes</taxon>
        <taxon>Agaricomycetidae</taxon>
        <taxon>Agaricales</taxon>
        <taxon>Marasmiineae</taxon>
        <taxon>Omphalotaceae</taxon>
        <taxon>Collybiopsis</taxon>
        <taxon>Collybiopsis luxurians</taxon>
    </lineage>
</organism>
<dbReference type="AlphaFoldDB" id="A0A0D0B745"/>
<reference evidence="2 3" key="1">
    <citation type="submission" date="2014-04" db="EMBL/GenBank/DDBJ databases">
        <title>Evolutionary Origins and Diversification of the Mycorrhizal Mutualists.</title>
        <authorList>
            <consortium name="DOE Joint Genome Institute"/>
            <consortium name="Mycorrhizal Genomics Consortium"/>
            <person name="Kohler A."/>
            <person name="Kuo A."/>
            <person name="Nagy L.G."/>
            <person name="Floudas D."/>
            <person name="Copeland A."/>
            <person name="Barry K.W."/>
            <person name="Cichocki N."/>
            <person name="Veneault-Fourrey C."/>
            <person name="LaButti K."/>
            <person name="Lindquist E.A."/>
            <person name="Lipzen A."/>
            <person name="Lundell T."/>
            <person name="Morin E."/>
            <person name="Murat C."/>
            <person name="Riley R."/>
            <person name="Ohm R."/>
            <person name="Sun H."/>
            <person name="Tunlid A."/>
            <person name="Henrissat B."/>
            <person name="Grigoriev I.V."/>
            <person name="Hibbett D.S."/>
            <person name="Martin F."/>
        </authorList>
    </citation>
    <scope>NUCLEOTIDE SEQUENCE [LARGE SCALE GENOMIC DNA]</scope>
    <source>
        <strain evidence="2 3">FD-317 M1</strain>
    </source>
</reference>
<evidence type="ECO:0000256" key="1">
    <source>
        <dbReference type="SAM" id="MobiDB-lite"/>
    </source>
</evidence>
<keyword evidence="3" id="KW-1185">Reference proteome</keyword>
<feature type="compositionally biased region" description="Polar residues" evidence="1">
    <location>
        <begin position="271"/>
        <end position="299"/>
    </location>
</feature>
<accession>A0A0D0B745</accession>
<dbReference type="Proteomes" id="UP000053593">
    <property type="component" value="Unassembled WGS sequence"/>
</dbReference>
<proteinExistence type="predicted"/>
<gene>
    <name evidence="2" type="ORF">GYMLUDRAFT_1004685</name>
</gene>
<dbReference type="HOGENOM" id="CLU_022883_3_1_1"/>
<evidence type="ECO:0000313" key="3">
    <source>
        <dbReference type="Proteomes" id="UP000053593"/>
    </source>
</evidence>
<sequence>MFDLNIIPDSCDNIHSCRTLSQILWSCIGVLVASTWVIIQPNLPAPDERFWRTLSRKVGLVLVALFAPEVMVVRAAREWFSARKLAARFRTEGWSKKHAFFALMGGFALYNDDDFICVLRLIPPEATWKEEQDIIEYFDTPSADITSNSELGSGLNQHSLAAHASFIGHLPEREIADRSHSDAFSKLVAVGQTSWFIVQLLCRWTQKLYITDFEATTILYTVTFIIALFFSWDKPQGVSCHIRIQVAYPKVAAQDQVQSSIQTEKGHIYSPESSLLPPSTKSQSALSSCEAETQSTTGRLQKAWNHCRRPFSSDA</sequence>
<feature type="region of interest" description="Disordered" evidence="1">
    <location>
        <begin position="271"/>
        <end position="301"/>
    </location>
</feature>
<dbReference type="PANTHER" id="PTHR35043:SF7">
    <property type="entry name" value="TRANSCRIPTION FACTOR DOMAIN-CONTAINING PROTEIN"/>
    <property type="match status" value="1"/>
</dbReference>
<dbReference type="OrthoDB" id="9451547at2759"/>
<dbReference type="PANTHER" id="PTHR35043">
    <property type="entry name" value="TRANSCRIPTION FACTOR DOMAIN-CONTAINING PROTEIN"/>
    <property type="match status" value="1"/>
</dbReference>